<dbReference type="RefSeq" id="WP_392825848.1">
    <property type="nucleotide sequence ID" value="NZ_JBICYV010000035.1"/>
</dbReference>
<evidence type="ECO:0000313" key="1">
    <source>
        <dbReference type="EMBL" id="MFG3016761.1"/>
    </source>
</evidence>
<sequence length="138" mass="15182">MASIHREVLIDDTPANVWAAVRDFGDVHHRLAPGYVTDTRVDGDIRTVTFANGAMVRELIVDIDDETRRIAYAVVGGSLEPTHHHASMQVLAREENRSLFVWITDVTPDSLGAPMAEMVDQGLRVIKHTLDGEATPIG</sequence>
<accession>A0ABW7BM14</accession>
<dbReference type="InterPro" id="IPR019587">
    <property type="entry name" value="Polyketide_cyclase/dehydratase"/>
</dbReference>
<keyword evidence="2" id="KW-1185">Reference proteome</keyword>
<dbReference type="CDD" id="cd07821">
    <property type="entry name" value="PYR_PYL_RCAR_like"/>
    <property type="match status" value="1"/>
</dbReference>
<comment type="caution">
    <text evidence="1">The sequence shown here is derived from an EMBL/GenBank/DDBJ whole genome shotgun (WGS) entry which is preliminary data.</text>
</comment>
<gene>
    <name evidence="1" type="ORF">ACGFZB_41180</name>
</gene>
<dbReference type="Proteomes" id="UP001604267">
    <property type="component" value="Unassembled WGS sequence"/>
</dbReference>
<evidence type="ECO:0000313" key="2">
    <source>
        <dbReference type="Proteomes" id="UP001604267"/>
    </source>
</evidence>
<dbReference type="Pfam" id="PF10604">
    <property type="entry name" value="Polyketide_cyc2"/>
    <property type="match status" value="1"/>
</dbReference>
<dbReference type="InterPro" id="IPR023393">
    <property type="entry name" value="START-like_dom_sf"/>
</dbReference>
<dbReference type="SUPFAM" id="SSF55961">
    <property type="entry name" value="Bet v1-like"/>
    <property type="match status" value="1"/>
</dbReference>
<protein>
    <submittedName>
        <fullName evidence="1">SRPBCC family protein</fullName>
    </submittedName>
</protein>
<dbReference type="EMBL" id="JBICYV010000035">
    <property type="protein sequence ID" value="MFG3016761.1"/>
    <property type="molecule type" value="Genomic_DNA"/>
</dbReference>
<dbReference type="Gene3D" id="3.30.530.20">
    <property type="match status" value="1"/>
</dbReference>
<name>A0ABW7BM14_9ACTN</name>
<organism evidence="1 2">
    <name type="scientific">Streptomyces cinerochromogenes</name>
    <dbReference type="NCBI Taxonomy" id="66422"/>
    <lineage>
        <taxon>Bacteria</taxon>
        <taxon>Bacillati</taxon>
        <taxon>Actinomycetota</taxon>
        <taxon>Actinomycetes</taxon>
        <taxon>Kitasatosporales</taxon>
        <taxon>Streptomycetaceae</taxon>
        <taxon>Streptomyces</taxon>
    </lineage>
</organism>
<proteinExistence type="predicted"/>
<reference evidence="1 2" key="1">
    <citation type="submission" date="2024-10" db="EMBL/GenBank/DDBJ databases">
        <title>The Natural Products Discovery Center: Release of the First 8490 Sequenced Strains for Exploring Actinobacteria Biosynthetic Diversity.</title>
        <authorList>
            <person name="Kalkreuter E."/>
            <person name="Kautsar S.A."/>
            <person name="Yang D."/>
            <person name="Bader C.D."/>
            <person name="Teijaro C.N."/>
            <person name="Fluegel L."/>
            <person name="Davis C.M."/>
            <person name="Simpson J.R."/>
            <person name="Lauterbach L."/>
            <person name="Steele A.D."/>
            <person name="Gui C."/>
            <person name="Meng S."/>
            <person name="Li G."/>
            <person name="Viehrig K."/>
            <person name="Ye F."/>
            <person name="Su P."/>
            <person name="Kiefer A.F."/>
            <person name="Nichols A."/>
            <person name="Cepeda A.J."/>
            <person name="Yan W."/>
            <person name="Fan B."/>
            <person name="Jiang Y."/>
            <person name="Adhikari A."/>
            <person name="Zheng C.-J."/>
            <person name="Schuster L."/>
            <person name="Cowan T.M."/>
            <person name="Smanski M.J."/>
            <person name="Chevrette M.G."/>
            <person name="De Carvalho L.P.S."/>
            <person name="Shen B."/>
        </authorList>
    </citation>
    <scope>NUCLEOTIDE SEQUENCE [LARGE SCALE GENOMIC DNA]</scope>
    <source>
        <strain evidence="1 2">NPDC048320</strain>
    </source>
</reference>